<accession>A0ACB8Q9U1</accession>
<sequence>MWARSLSLGQANAARQALREARERLELLNSTLNRLDPKDIQEIEECIASQPHLQSIDRLRRKCTAEMRDLDRLEEKYLKTKRNWRTRWPFDAALRAELEEKLLDAENVALDVYATTNSLAGSKQLTPEQQQINQRVIETANRFYGQTLVDLDHPALPGDTSVHPSILNKYCVQYAEYGIETMDRSALRRYTALSSIPKLHMVTYLWQSSDFYNFHHCIIQLANAGKQYETAVYSAREFSFALSADSSANDRYMGVQRSCVLESVD</sequence>
<evidence type="ECO:0000313" key="1">
    <source>
        <dbReference type="EMBL" id="KAI0028573.1"/>
    </source>
</evidence>
<gene>
    <name evidence="1" type="ORF">K488DRAFT_73662</name>
</gene>
<dbReference type="EMBL" id="MU273741">
    <property type="protein sequence ID" value="KAI0028573.1"/>
    <property type="molecule type" value="Genomic_DNA"/>
</dbReference>
<comment type="caution">
    <text evidence="1">The sequence shown here is derived from an EMBL/GenBank/DDBJ whole genome shotgun (WGS) entry which is preliminary data.</text>
</comment>
<name>A0ACB8Q9U1_9AGAM</name>
<dbReference type="Proteomes" id="UP000814128">
    <property type="component" value="Unassembled WGS sequence"/>
</dbReference>
<proteinExistence type="predicted"/>
<reference evidence="1" key="2">
    <citation type="journal article" date="2022" name="New Phytol.">
        <title>Evolutionary transition to the ectomycorrhizal habit in the genomes of a hyperdiverse lineage of mushroom-forming fungi.</title>
        <authorList>
            <person name="Looney B."/>
            <person name="Miyauchi S."/>
            <person name="Morin E."/>
            <person name="Drula E."/>
            <person name="Courty P.E."/>
            <person name="Kohler A."/>
            <person name="Kuo A."/>
            <person name="LaButti K."/>
            <person name="Pangilinan J."/>
            <person name="Lipzen A."/>
            <person name="Riley R."/>
            <person name="Andreopoulos W."/>
            <person name="He G."/>
            <person name="Johnson J."/>
            <person name="Nolan M."/>
            <person name="Tritt A."/>
            <person name="Barry K.W."/>
            <person name="Grigoriev I.V."/>
            <person name="Nagy L.G."/>
            <person name="Hibbett D."/>
            <person name="Henrissat B."/>
            <person name="Matheny P.B."/>
            <person name="Labbe J."/>
            <person name="Martin F.M."/>
        </authorList>
    </citation>
    <scope>NUCLEOTIDE SEQUENCE</scope>
    <source>
        <strain evidence="1">EC-137</strain>
    </source>
</reference>
<evidence type="ECO:0000313" key="2">
    <source>
        <dbReference type="Proteomes" id="UP000814128"/>
    </source>
</evidence>
<organism evidence="1 2">
    <name type="scientific">Vararia minispora EC-137</name>
    <dbReference type="NCBI Taxonomy" id="1314806"/>
    <lineage>
        <taxon>Eukaryota</taxon>
        <taxon>Fungi</taxon>
        <taxon>Dikarya</taxon>
        <taxon>Basidiomycota</taxon>
        <taxon>Agaricomycotina</taxon>
        <taxon>Agaricomycetes</taxon>
        <taxon>Russulales</taxon>
        <taxon>Lachnocladiaceae</taxon>
        <taxon>Vararia</taxon>
    </lineage>
</organism>
<keyword evidence="2" id="KW-1185">Reference proteome</keyword>
<reference evidence="1" key="1">
    <citation type="submission" date="2021-02" db="EMBL/GenBank/DDBJ databases">
        <authorList>
            <consortium name="DOE Joint Genome Institute"/>
            <person name="Ahrendt S."/>
            <person name="Looney B.P."/>
            <person name="Miyauchi S."/>
            <person name="Morin E."/>
            <person name="Drula E."/>
            <person name="Courty P.E."/>
            <person name="Chicoki N."/>
            <person name="Fauchery L."/>
            <person name="Kohler A."/>
            <person name="Kuo A."/>
            <person name="Labutti K."/>
            <person name="Pangilinan J."/>
            <person name="Lipzen A."/>
            <person name="Riley R."/>
            <person name="Andreopoulos W."/>
            <person name="He G."/>
            <person name="Johnson J."/>
            <person name="Barry K.W."/>
            <person name="Grigoriev I.V."/>
            <person name="Nagy L."/>
            <person name="Hibbett D."/>
            <person name="Henrissat B."/>
            <person name="Matheny P.B."/>
            <person name="Labbe J."/>
            <person name="Martin F."/>
        </authorList>
    </citation>
    <scope>NUCLEOTIDE SEQUENCE</scope>
    <source>
        <strain evidence="1">EC-137</strain>
    </source>
</reference>
<protein>
    <submittedName>
        <fullName evidence="1">Uncharacterized protein</fullName>
    </submittedName>
</protein>